<evidence type="ECO:0000313" key="1">
    <source>
        <dbReference type="EMBL" id="ADE14776.1"/>
    </source>
</evidence>
<dbReference type="STRING" id="472759.Nhal_1646"/>
<evidence type="ECO:0000313" key="2">
    <source>
        <dbReference type="Proteomes" id="UP000001844"/>
    </source>
</evidence>
<organism evidence="1 2">
    <name type="scientific">Nitrosococcus halophilus (strain Nc4)</name>
    <dbReference type="NCBI Taxonomy" id="472759"/>
    <lineage>
        <taxon>Bacteria</taxon>
        <taxon>Pseudomonadati</taxon>
        <taxon>Pseudomonadota</taxon>
        <taxon>Gammaproteobacteria</taxon>
        <taxon>Chromatiales</taxon>
        <taxon>Chromatiaceae</taxon>
        <taxon>Nitrosococcus</taxon>
    </lineage>
</organism>
<proteinExistence type="predicted"/>
<dbReference type="AlphaFoldDB" id="D5C2B7"/>
<protein>
    <submittedName>
        <fullName evidence="1">Uncharacterized protein</fullName>
    </submittedName>
</protein>
<reference evidence="2" key="1">
    <citation type="submission" date="2010-04" db="EMBL/GenBank/DDBJ databases">
        <title>Complete genome sequence of Nitrosococcus halophilus Nc4, a salt-adapted, aerobic obligate ammonia-oxidizing sulfur purple bacterium.</title>
        <authorList>
            <consortium name="US DOE Joint Genome Institute"/>
            <person name="Campbell M.A."/>
            <person name="Malfatti S.A."/>
            <person name="Chain P.S.G."/>
            <person name="Heidelberg J.F."/>
            <person name="Ward B.B."/>
            <person name="Klotz M.G."/>
        </authorList>
    </citation>
    <scope>NUCLEOTIDE SEQUENCE [LARGE SCALE GENOMIC DNA]</scope>
    <source>
        <strain evidence="2">Nc4</strain>
    </source>
</reference>
<keyword evidence="2" id="KW-1185">Reference proteome</keyword>
<dbReference type="HOGENOM" id="CLU_3357300_0_0_6"/>
<accession>D5C2B7</accession>
<gene>
    <name evidence="1" type="ordered locus">Nhal_1646</name>
</gene>
<dbReference type="KEGG" id="nhl:Nhal_1646"/>
<dbReference type="Proteomes" id="UP000001844">
    <property type="component" value="Chromosome"/>
</dbReference>
<name>D5C2B7_NITHN</name>
<sequence length="36" mass="3865">MRALSGSPSEVPIRSRRIGAVSEEEGPCFYSVAVLN</sequence>
<dbReference type="EMBL" id="CP001798">
    <property type="protein sequence ID" value="ADE14776.1"/>
    <property type="molecule type" value="Genomic_DNA"/>
</dbReference>